<organism evidence="2 3">
    <name type="scientific">Rhizopus stolonifer</name>
    <name type="common">Rhizopus nigricans</name>
    <dbReference type="NCBI Taxonomy" id="4846"/>
    <lineage>
        <taxon>Eukaryota</taxon>
        <taxon>Fungi</taxon>
        <taxon>Fungi incertae sedis</taxon>
        <taxon>Mucoromycota</taxon>
        <taxon>Mucoromycotina</taxon>
        <taxon>Mucoromycetes</taxon>
        <taxon>Mucorales</taxon>
        <taxon>Mucorineae</taxon>
        <taxon>Rhizopodaceae</taxon>
        <taxon>Rhizopus</taxon>
    </lineage>
</organism>
<gene>
    <name evidence="2" type="ORF">CU098_002119</name>
</gene>
<dbReference type="InterPro" id="IPR050187">
    <property type="entry name" value="Lipid_Phosphate_FormReg"/>
</dbReference>
<keyword evidence="3" id="KW-1185">Reference proteome</keyword>
<evidence type="ECO:0000313" key="2">
    <source>
        <dbReference type="EMBL" id="RCH88152.1"/>
    </source>
</evidence>
<dbReference type="PANTHER" id="PTHR12358">
    <property type="entry name" value="SPHINGOSINE KINASE"/>
    <property type="match status" value="1"/>
</dbReference>
<name>A0A367JDX2_RHIST</name>
<dbReference type="InterPro" id="IPR016064">
    <property type="entry name" value="NAD/diacylglycerol_kinase_sf"/>
</dbReference>
<dbReference type="InterPro" id="IPR045540">
    <property type="entry name" value="YegS/DAGK_C"/>
</dbReference>
<evidence type="ECO:0000313" key="3">
    <source>
        <dbReference type="Proteomes" id="UP000253551"/>
    </source>
</evidence>
<dbReference type="Proteomes" id="UP000253551">
    <property type="component" value="Unassembled WGS sequence"/>
</dbReference>
<dbReference type="GO" id="GO:0005737">
    <property type="term" value="C:cytoplasm"/>
    <property type="evidence" value="ECO:0007669"/>
    <property type="project" value="TreeGrafter"/>
</dbReference>
<dbReference type="Pfam" id="PF19279">
    <property type="entry name" value="YegS_C"/>
    <property type="match status" value="1"/>
</dbReference>
<dbReference type="OrthoDB" id="336240at2759"/>
<dbReference type="PANTHER" id="PTHR12358:SF108">
    <property type="entry name" value="DAGKC DOMAIN-CONTAINING PROTEIN"/>
    <property type="match status" value="1"/>
</dbReference>
<dbReference type="SUPFAM" id="SSF111331">
    <property type="entry name" value="NAD kinase/diacylglycerol kinase-like"/>
    <property type="match status" value="1"/>
</dbReference>
<comment type="caution">
    <text evidence="2">The sequence shown here is derived from an EMBL/GenBank/DDBJ whole genome shotgun (WGS) entry which is preliminary data.</text>
</comment>
<dbReference type="AlphaFoldDB" id="A0A367JDX2"/>
<dbReference type="EMBL" id="PJQM01003578">
    <property type="protein sequence ID" value="RCH88152.1"/>
    <property type="molecule type" value="Genomic_DNA"/>
</dbReference>
<accession>A0A367JDX2</accession>
<proteinExistence type="predicted"/>
<dbReference type="GO" id="GO:0001727">
    <property type="term" value="F:lipid kinase activity"/>
    <property type="evidence" value="ECO:0007669"/>
    <property type="project" value="UniProtKB-ARBA"/>
</dbReference>
<evidence type="ECO:0000259" key="1">
    <source>
        <dbReference type="Pfam" id="PF19279"/>
    </source>
</evidence>
<protein>
    <recommendedName>
        <fullName evidence="1">YegS/DAGK C-terminal domain-containing protein</fullName>
    </recommendedName>
</protein>
<feature type="domain" description="YegS/DAGK C-terminal" evidence="1">
    <location>
        <begin position="31"/>
        <end position="190"/>
    </location>
</feature>
<dbReference type="GO" id="GO:0046512">
    <property type="term" value="P:sphingosine biosynthetic process"/>
    <property type="evidence" value="ECO:0007669"/>
    <property type="project" value="TreeGrafter"/>
</dbReference>
<sequence>MRVQLGHATQDQDWEDHVVHDTDPIQLLVVMSWGFHAQVVSKARYLRYLMGNQRFSWVAVFLLKFLYQYEGELVLNHVQQYCLGEWQPEQDKIKLTQEKKFTYFLVSKQHSLEKGFKITPFASALTEDMDVLVLRDVDADTLTKASMDAFQGGQHVNSLEVEYFKAKQVLLRVKEKAELCLDGEIHQLPAKGVVDLQVISSGFTVFN</sequence>
<dbReference type="Gene3D" id="2.60.200.40">
    <property type="match status" value="1"/>
</dbReference>
<reference evidence="2 3" key="1">
    <citation type="journal article" date="2018" name="G3 (Bethesda)">
        <title>Phylogenetic and Phylogenomic Definition of Rhizopus Species.</title>
        <authorList>
            <person name="Gryganskyi A.P."/>
            <person name="Golan J."/>
            <person name="Dolatabadi S."/>
            <person name="Mondo S."/>
            <person name="Robb S."/>
            <person name="Idnurm A."/>
            <person name="Muszewska A."/>
            <person name="Steczkiewicz K."/>
            <person name="Masonjones S."/>
            <person name="Liao H.L."/>
            <person name="Gajdeczka M.T."/>
            <person name="Anike F."/>
            <person name="Vuek A."/>
            <person name="Anishchenko I.M."/>
            <person name="Voigt K."/>
            <person name="de Hoog G.S."/>
            <person name="Smith M.E."/>
            <person name="Heitman J."/>
            <person name="Vilgalys R."/>
            <person name="Stajich J.E."/>
        </authorList>
    </citation>
    <scope>NUCLEOTIDE SEQUENCE [LARGE SCALE GENOMIC DNA]</scope>
    <source>
        <strain evidence="2 3">LSU 92-RS-03</strain>
    </source>
</reference>
<dbReference type="GO" id="GO:0016020">
    <property type="term" value="C:membrane"/>
    <property type="evidence" value="ECO:0007669"/>
    <property type="project" value="TreeGrafter"/>
</dbReference>